<dbReference type="InterPro" id="IPR053134">
    <property type="entry name" value="RNA-dir_DNA_polymerase"/>
</dbReference>
<evidence type="ECO:0000313" key="2">
    <source>
        <dbReference type="EMBL" id="KII66299.1"/>
    </source>
</evidence>
<dbReference type="EMBL" id="JWZT01003563">
    <property type="protein sequence ID" value="KII66299.1"/>
    <property type="molecule type" value="Genomic_DNA"/>
</dbReference>
<keyword evidence="3" id="KW-1185">Reference proteome</keyword>
<evidence type="ECO:0000313" key="3">
    <source>
        <dbReference type="Proteomes" id="UP000031668"/>
    </source>
</evidence>
<dbReference type="SUPFAM" id="SSF56672">
    <property type="entry name" value="DNA/RNA polymerases"/>
    <property type="match status" value="1"/>
</dbReference>
<dbReference type="Proteomes" id="UP000031668">
    <property type="component" value="Unassembled WGS sequence"/>
</dbReference>
<dbReference type="PROSITE" id="PS00141">
    <property type="entry name" value="ASP_PROTEASE"/>
    <property type="match status" value="1"/>
</dbReference>
<name>A0A0C2ILJ7_THEKT</name>
<protein>
    <submittedName>
        <fullName evidence="2">Transposon Ty3-G Gag-Pol polyprotein</fullName>
    </submittedName>
</protein>
<dbReference type="OMA" id="VEHEFYI"/>
<dbReference type="PANTHER" id="PTHR24559:SF435">
    <property type="entry name" value="RIBONUCLEASE H"/>
    <property type="match status" value="1"/>
</dbReference>
<dbReference type="InterPro" id="IPR001969">
    <property type="entry name" value="Aspartic_peptidase_AS"/>
</dbReference>
<dbReference type="AlphaFoldDB" id="A0A0C2ILJ7"/>
<dbReference type="InterPro" id="IPR021109">
    <property type="entry name" value="Peptidase_aspartic_dom_sf"/>
</dbReference>
<accession>A0A0C2ILJ7</accession>
<dbReference type="CDD" id="cd01647">
    <property type="entry name" value="RT_LTR"/>
    <property type="match status" value="1"/>
</dbReference>
<dbReference type="Gene3D" id="3.10.10.10">
    <property type="entry name" value="HIV Type 1 Reverse Transcriptase, subunit A, domain 1"/>
    <property type="match status" value="1"/>
</dbReference>
<dbReference type="InterPro" id="IPR043502">
    <property type="entry name" value="DNA/RNA_pol_sf"/>
</dbReference>
<dbReference type="PANTHER" id="PTHR24559">
    <property type="entry name" value="TRANSPOSON TY3-I GAG-POL POLYPROTEIN"/>
    <property type="match status" value="1"/>
</dbReference>
<dbReference type="CDD" id="cd00303">
    <property type="entry name" value="retropepsin_like"/>
    <property type="match status" value="1"/>
</dbReference>
<dbReference type="Gene3D" id="2.40.70.10">
    <property type="entry name" value="Acid Proteases"/>
    <property type="match status" value="1"/>
</dbReference>
<dbReference type="InterPro" id="IPR043128">
    <property type="entry name" value="Rev_trsase/Diguanyl_cyclase"/>
</dbReference>
<proteinExistence type="predicted"/>
<dbReference type="GO" id="GO:0006508">
    <property type="term" value="P:proteolysis"/>
    <property type="evidence" value="ECO:0007669"/>
    <property type="project" value="InterPro"/>
</dbReference>
<evidence type="ECO:0000259" key="1">
    <source>
        <dbReference type="Pfam" id="PF00078"/>
    </source>
</evidence>
<sequence length="332" mass="37844">MDILPGIAVFLHKGRNQNYGQRYTGNRPTSLRVKYNQKPVQALVDSGSAISVARYDLINNHIISIKPMSAANNIVLADGNNLKLVGIANLSIQINDRFVEHEFYIVETLLYPLIFGVDFLYKYVPTIDFYHDTLEIVGMKMTIWNTLRSEINTIDYNKLNSIIETLISSCDPSSTMKSDLQRILQSYSDILSLDEYDIGKCTLFEHKMDTNNACPIKQNSRRLSIHKMNKLKKLVDSLLRTGVIRRSYFSWSSPIVLIQKKCGGLRLCVDYRKLNNATISDAHPLPRIDETLDNLQGPKGFTTLDLSSGYSQIQVAEEDKHKTAFATYNWFF</sequence>
<dbReference type="InterPro" id="IPR000477">
    <property type="entry name" value="RT_dom"/>
</dbReference>
<comment type="caution">
    <text evidence="2">The sequence shown here is derived from an EMBL/GenBank/DDBJ whole genome shotgun (WGS) entry which is preliminary data.</text>
</comment>
<dbReference type="SUPFAM" id="SSF50630">
    <property type="entry name" value="Acid proteases"/>
    <property type="match status" value="1"/>
</dbReference>
<organism evidence="2 3">
    <name type="scientific">Thelohanellus kitauei</name>
    <name type="common">Myxosporean</name>
    <dbReference type="NCBI Taxonomy" id="669202"/>
    <lineage>
        <taxon>Eukaryota</taxon>
        <taxon>Metazoa</taxon>
        <taxon>Cnidaria</taxon>
        <taxon>Myxozoa</taxon>
        <taxon>Myxosporea</taxon>
        <taxon>Bivalvulida</taxon>
        <taxon>Platysporina</taxon>
        <taxon>Myxobolidae</taxon>
        <taxon>Thelohanellus</taxon>
    </lineage>
</organism>
<dbReference type="Pfam" id="PF00078">
    <property type="entry name" value="RVT_1"/>
    <property type="match status" value="1"/>
</dbReference>
<feature type="domain" description="Reverse transcriptase" evidence="1">
    <location>
        <begin position="258"/>
        <end position="328"/>
    </location>
</feature>
<dbReference type="GO" id="GO:0004190">
    <property type="term" value="F:aspartic-type endopeptidase activity"/>
    <property type="evidence" value="ECO:0007669"/>
    <property type="project" value="InterPro"/>
</dbReference>
<reference evidence="2 3" key="1">
    <citation type="journal article" date="2014" name="Genome Biol. Evol.">
        <title>The genome of the myxosporean Thelohanellus kitauei shows adaptations to nutrient acquisition within its fish host.</title>
        <authorList>
            <person name="Yang Y."/>
            <person name="Xiong J."/>
            <person name="Zhou Z."/>
            <person name="Huo F."/>
            <person name="Miao W."/>
            <person name="Ran C."/>
            <person name="Liu Y."/>
            <person name="Zhang J."/>
            <person name="Feng J."/>
            <person name="Wang M."/>
            <person name="Wang M."/>
            <person name="Wang L."/>
            <person name="Yao B."/>
        </authorList>
    </citation>
    <scope>NUCLEOTIDE SEQUENCE [LARGE SCALE GENOMIC DNA]</scope>
    <source>
        <strain evidence="2">Wuqing</strain>
    </source>
</reference>
<dbReference type="OrthoDB" id="6262013at2759"/>
<dbReference type="Gene3D" id="3.30.70.270">
    <property type="match status" value="1"/>
</dbReference>
<gene>
    <name evidence="2" type="ORF">RF11_14730</name>
</gene>